<protein>
    <recommendedName>
        <fullName evidence="1">Integrase zinc-binding domain-containing protein</fullName>
    </recommendedName>
</protein>
<evidence type="ECO:0000259" key="1">
    <source>
        <dbReference type="Pfam" id="PF17921"/>
    </source>
</evidence>
<evidence type="ECO:0000313" key="3">
    <source>
        <dbReference type="Proteomes" id="UP000765509"/>
    </source>
</evidence>
<sequence>MSSKSPYSPSGPFGRVSLSLMAQADWPLYQMPCHVRTRCTQRGGWTASARILKTFIKFSIKMKLKSQDFSQILVYQIQKAVLQDKDYKELLKQLARCESVSDYTLKPQAKFLLFKDPVVIPRNHELQLDILQKCHDSPWPGEDPQAHQEGFFWSGMNQIIKDYVSSCQQCSRNKNIHYKKFGLLKPLQIPSGPWNSLSMDFIT</sequence>
<dbReference type="PANTHER" id="PTHR37984">
    <property type="entry name" value="PROTEIN CBG26694"/>
    <property type="match status" value="1"/>
</dbReference>
<dbReference type="InterPro" id="IPR041588">
    <property type="entry name" value="Integrase_H2C2"/>
</dbReference>
<dbReference type="InterPro" id="IPR050951">
    <property type="entry name" value="Retrovirus_Pol_polyprotein"/>
</dbReference>
<dbReference type="Proteomes" id="UP000765509">
    <property type="component" value="Unassembled WGS sequence"/>
</dbReference>
<feature type="domain" description="Integrase zinc-binding" evidence="1">
    <location>
        <begin position="123"/>
        <end position="175"/>
    </location>
</feature>
<evidence type="ECO:0000313" key="2">
    <source>
        <dbReference type="EMBL" id="MBW0587242.1"/>
    </source>
</evidence>
<proteinExistence type="predicted"/>
<dbReference type="AlphaFoldDB" id="A0A9Q3Q902"/>
<comment type="caution">
    <text evidence="2">The sequence shown here is derived from an EMBL/GenBank/DDBJ whole genome shotgun (WGS) entry which is preliminary data.</text>
</comment>
<dbReference type="PANTHER" id="PTHR37984:SF5">
    <property type="entry name" value="PROTEIN NYNRIN-LIKE"/>
    <property type="match status" value="1"/>
</dbReference>
<keyword evidence="3" id="KW-1185">Reference proteome</keyword>
<accession>A0A9Q3Q902</accession>
<organism evidence="2 3">
    <name type="scientific">Austropuccinia psidii MF-1</name>
    <dbReference type="NCBI Taxonomy" id="1389203"/>
    <lineage>
        <taxon>Eukaryota</taxon>
        <taxon>Fungi</taxon>
        <taxon>Dikarya</taxon>
        <taxon>Basidiomycota</taxon>
        <taxon>Pucciniomycotina</taxon>
        <taxon>Pucciniomycetes</taxon>
        <taxon>Pucciniales</taxon>
        <taxon>Sphaerophragmiaceae</taxon>
        <taxon>Austropuccinia</taxon>
    </lineage>
</organism>
<reference evidence="2" key="1">
    <citation type="submission" date="2021-03" db="EMBL/GenBank/DDBJ databases">
        <title>Draft genome sequence of rust myrtle Austropuccinia psidii MF-1, a brazilian biotype.</title>
        <authorList>
            <person name="Quecine M.C."/>
            <person name="Pachon D.M.R."/>
            <person name="Bonatelli M.L."/>
            <person name="Correr F.H."/>
            <person name="Franceschini L.M."/>
            <person name="Leite T.F."/>
            <person name="Margarido G.R.A."/>
            <person name="Almeida C.A."/>
            <person name="Ferrarezi J.A."/>
            <person name="Labate C.A."/>
        </authorList>
    </citation>
    <scope>NUCLEOTIDE SEQUENCE</scope>
    <source>
        <strain evidence="2">MF-1</strain>
    </source>
</reference>
<dbReference type="EMBL" id="AVOT02126385">
    <property type="protein sequence ID" value="MBW0587242.1"/>
    <property type="molecule type" value="Genomic_DNA"/>
</dbReference>
<dbReference type="Pfam" id="PF17921">
    <property type="entry name" value="Integrase_H2C2"/>
    <property type="match status" value="1"/>
</dbReference>
<dbReference type="Gene3D" id="1.10.340.70">
    <property type="match status" value="1"/>
</dbReference>
<gene>
    <name evidence="2" type="ORF">O181_126957</name>
</gene>
<dbReference type="OrthoDB" id="3095879at2759"/>
<name>A0A9Q3Q902_9BASI</name>